<keyword evidence="1" id="KW-0732">Signal</keyword>
<name>A0ABV7E143_9SPHN</name>
<reference evidence="3" key="1">
    <citation type="journal article" date="2019" name="Int. J. Syst. Evol. Microbiol.">
        <title>The Global Catalogue of Microorganisms (GCM) 10K type strain sequencing project: providing services to taxonomists for standard genome sequencing and annotation.</title>
        <authorList>
            <consortium name="The Broad Institute Genomics Platform"/>
            <consortium name="The Broad Institute Genome Sequencing Center for Infectious Disease"/>
            <person name="Wu L."/>
            <person name="Ma J."/>
        </authorList>
    </citation>
    <scope>NUCLEOTIDE SEQUENCE [LARGE SCALE GENOMIC DNA]</scope>
    <source>
        <strain evidence="3">KCTC 52607</strain>
    </source>
</reference>
<feature type="signal peptide" evidence="1">
    <location>
        <begin position="1"/>
        <end position="27"/>
    </location>
</feature>
<protein>
    <submittedName>
        <fullName evidence="2">Preprotein translocase subunit YajC</fullName>
    </submittedName>
</protein>
<feature type="chain" id="PRO_5045730386" evidence="1">
    <location>
        <begin position="28"/>
        <end position="556"/>
    </location>
</feature>
<dbReference type="Proteomes" id="UP001595456">
    <property type="component" value="Unassembled WGS sequence"/>
</dbReference>
<evidence type="ECO:0000313" key="3">
    <source>
        <dbReference type="Proteomes" id="UP001595456"/>
    </source>
</evidence>
<evidence type="ECO:0000256" key="1">
    <source>
        <dbReference type="SAM" id="SignalP"/>
    </source>
</evidence>
<dbReference type="RefSeq" id="WP_336924872.1">
    <property type="nucleotide sequence ID" value="NZ_JBANRO010000002.1"/>
</dbReference>
<dbReference type="SUPFAM" id="SSF56935">
    <property type="entry name" value="Porins"/>
    <property type="match status" value="1"/>
</dbReference>
<proteinExistence type="predicted"/>
<evidence type="ECO:0000313" key="2">
    <source>
        <dbReference type="EMBL" id="MFC3096368.1"/>
    </source>
</evidence>
<dbReference type="EMBL" id="JBHRST010000001">
    <property type="protein sequence ID" value="MFC3096368.1"/>
    <property type="molecule type" value="Genomic_DNA"/>
</dbReference>
<gene>
    <name evidence="2" type="ORF">ACFODU_00955</name>
</gene>
<accession>A0ABV7E143</accession>
<organism evidence="2 3">
    <name type="scientific">Alteraurantiacibacter palmitatis</name>
    <dbReference type="NCBI Taxonomy" id="2054628"/>
    <lineage>
        <taxon>Bacteria</taxon>
        <taxon>Pseudomonadati</taxon>
        <taxon>Pseudomonadota</taxon>
        <taxon>Alphaproteobacteria</taxon>
        <taxon>Sphingomonadales</taxon>
        <taxon>Erythrobacteraceae</taxon>
        <taxon>Alteraurantiacibacter</taxon>
    </lineage>
</organism>
<sequence length="556" mass="57683">MPRPFAPRLLAATSFALSLAAPGPAFAQAAVSAGGETSGSARGQSSRYVNVQPYIEAAQVLTAELSPGDDVVTYTRLAAGVDTGFAGRNSAGSLSLRYERRIGYGDVEDGDAISGIARTSLALVPRRLTLEAGGLAARTRVESGGSTSLGGFDVDDSSTSQVYSVYAGPSLQTNIDQLEVTAGYRIGYTRVEAPDAVVLAPGDQPVDIFDSSLSQQAAARAGFAPGTVLPIGVGVGGGWNRQDVSNLDQRLDDRYVRGDVTVPLSPTLALVGGVGYEDVQVSARDAVRDGDGDPVVGPDGRFVTDKASPRTIAYETDGLIWDAGVMWRPSSRTSLTATVGRRYGSMSYTGSISYAPNPRTSVNIGAYDTINSFGGVLVDNLSNLPTEFQAFRNLLTGDLGGCVAALEGGSCALGNLGSLRSAVFRSRGVVGSIARGTGRTSYGVAAGYDQRRYIAAAGSALANVDGLLDETIWIGAYASQQLDQASGISANAYANWFDSGFDSQGQGMGYSAALAYYRQLIRGLTGTAAVGVDGVTREALPDYTNASALVGLRYSF</sequence>
<keyword evidence="3" id="KW-1185">Reference proteome</keyword>
<comment type="caution">
    <text evidence="2">The sequence shown here is derived from an EMBL/GenBank/DDBJ whole genome shotgun (WGS) entry which is preliminary data.</text>
</comment>